<proteinExistence type="predicted"/>
<name>A2EMH9_TRIV3</name>
<dbReference type="Gene3D" id="3.80.10.10">
    <property type="entry name" value="Ribonuclease Inhibitor"/>
    <property type="match status" value="1"/>
</dbReference>
<organism evidence="2 3">
    <name type="scientific">Trichomonas vaginalis (strain ATCC PRA-98 / G3)</name>
    <dbReference type="NCBI Taxonomy" id="412133"/>
    <lineage>
        <taxon>Eukaryota</taxon>
        <taxon>Metamonada</taxon>
        <taxon>Parabasalia</taxon>
        <taxon>Trichomonadida</taxon>
        <taxon>Trichomonadidae</taxon>
        <taxon>Trichomonas</taxon>
    </lineage>
</organism>
<sequence>MNKNENVLSRVKPISKIGSELVLGCMKILHFVNGKTIKACLLATEFEFIVLEKTSHDQDLQIVVRFFWDELNLLVTQSDSRIYAKTAKTEIEFEIQNAFQVCLSMHTYCTRLGGKCKLDSDRIKPQVPTSLWFLYKFKYSLFKRGISPPQYLVNEIESSLRQNLPTLDLNKIRCSNKYLPDLLNAFVDANCFKEIVFPASDKDTNWKLIIPFIQSMKYYETITFAESINTQLSQVVTALQSNNDTKLQNISFIKSKINSENMPLFSKLITCRRFSKLTLIDAIETNYIERFIKEFSELDSSKLLDTIVIKDTPTLPVDLLMKNLPSIKTFEFHNCQVQVDTIFPYLSNSNLKGIVVDGGVVSGKELDRILISPTIVNFTFSHIRWENYSLISMWCRILNHTPQSDFISMDLSYAQTGPQSWNSFFQVYCGSHAKTIKSINWSGNQIAPVFLQFCASSQNLNTLQLDGCYTAQTSNCFVSDFADMMKSNKYITELIIRGIDESSRADSSISRFLEALATNQTLLSLDLSGQPLGDNGLSALGNLLLQNKKIRKIKFDGSLDTTYDVLQHFFQKLSSRDAPCDIEWPFQEIAKLRNLNGISASSVNKLRQYWKTALSGGKSNDLITDIEEEPDISLVDVFNGSSSAFDEFSNSPLWKIDLPPIPEPDNSHILQNAASEYSVAELLKLMMQKSD</sequence>
<evidence type="ECO:0000256" key="1">
    <source>
        <dbReference type="ARBA" id="ARBA00022737"/>
    </source>
</evidence>
<dbReference type="EMBL" id="DS113431">
    <property type="protein sequence ID" value="EAY06135.1"/>
    <property type="molecule type" value="Genomic_DNA"/>
</dbReference>
<evidence type="ECO:0008006" key="4">
    <source>
        <dbReference type="Google" id="ProtNLM"/>
    </source>
</evidence>
<dbReference type="InterPro" id="IPR032675">
    <property type="entry name" value="LRR_dom_sf"/>
</dbReference>
<keyword evidence="1" id="KW-0677">Repeat</keyword>
<dbReference type="PANTHER" id="PTHR24111">
    <property type="entry name" value="LEUCINE-RICH REPEAT-CONTAINING PROTEIN 34"/>
    <property type="match status" value="1"/>
</dbReference>
<protein>
    <recommendedName>
        <fullName evidence="4">Leucine Rich Repeat family protein</fullName>
    </recommendedName>
</protein>
<dbReference type="SMR" id="A2EMH9"/>
<keyword evidence="3" id="KW-1185">Reference proteome</keyword>
<dbReference type="RefSeq" id="XP_001318358.1">
    <property type="nucleotide sequence ID" value="XM_001318323.1"/>
</dbReference>
<dbReference type="Proteomes" id="UP000001542">
    <property type="component" value="Unassembled WGS sequence"/>
</dbReference>
<dbReference type="InterPro" id="IPR052201">
    <property type="entry name" value="LRR-containing_regulator"/>
</dbReference>
<dbReference type="InParanoid" id="A2EMH9"/>
<dbReference type="AlphaFoldDB" id="A2EMH9"/>
<dbReference type="OrthoDB" id="10682636at2759"/>
<gene>
    <name evidence="2" type="ORF">TVAG_067950</name>
</gene>
<reference evidence="2" key="2">
    <citation type="journal article" date="2007" name="Science">
        <title>Draft genome sequence of the sexually transmitted pathogen Trichomonas vaginalis.</title>
        <authorList>
            <person name="Carlton J.M."/>
            <person name="Hirt R.P."/>
            <person name="Silva J.C."/>
            <person name="Delcher A.L."/>
            <person name="Schatz M."/>
            <person name="Zhao Q."/>
            <person name="Wortman J.R."/>
            <person name="Bidwell S.L."/>
            <person name="Alsmark U.C.M."/>
            <person name="Besteiro S."/>
            <person name="Sicheritz-Ponten T."/>
            <person name="Noel C.J."/>
            <person name="Dacks J.B."/>
            <person name="Foster P.G."/>
            <person name="Simillion C."/>
            <person name="Van de Peer Y."/>
            <person name="Miranda-Saavedra D."/>
            <person name="Barton G.J."/>
            <person name="Westrop G.D."/>
            <person name="Mueller S."/>
            <person name="Dessi D."/>
            <person name="Fiori P.L."/>
            <person name="Ren Q."/>
            <person name="Paulsen I."/>
            <person name="Zhang H."/>
            <person name="Bastida-Corcuera F.D."/>
            <person name="Simoes-Barbosa A."/>
            <person name="Brown M.T."/>
            <person name="Hayes R.D."/>
            <person name="Mukherjee M."/>
            <person name="Okumura C.Y."/>
            <person name="Schneider R."/>
            <person name="Smith A.J."/>
            <person name="Vanacova S."/>
            <person name="Villalvazo M."/>
            <person name="Haas B.J."/>
            <person name="Pertea M."/>
            <person name="Feldblyum T.V."/>
            <person name="Utterback T.R."/>
            <person name="Shu C.L."/>
            <person name="Osoegawa K."/>
            <person name="de Jong P.J."/>
            <person name="Hrdy I."/>
            <person name="Horvathova L."/>
            <person name="Zubacova Z."/>
            <person name="Dolezal P."/>
            <person name="Malik S.B."/>
            <person name="Logsdon J.M. Jr."/>
            <person name="Henze K."/>
            <person name="Gupta A."/>
            <person name="Wang C.C."/>
            <person name="Dunne R.L."/>
            <person name="Upcroft J.A."/>
            <person name="Upcroft P."/>
            <person name="White O."/>
            <person name="Salzberg S.L."/>
            <person name="Tang P."/>
            <person name="Chiu C.-H."/>
            <person name="Lee Y.-S."/>
            <person name="Embley T.M."/>
            <person name="Coombs G.H."/>
            <person name="Mottram J.C."/>
            <person name="Tachezy J."/>
            <person name="Fraser-Liggett C.M."/>
            <person name="Johnson P.J."/>
        </authorList>
    </citation>
    <scope>NUCLEOTIDE SEQUENCE [LARGE SCALE GENOMIC DNA]</scope>
    <source>
        <strain evidence="2">G3</strain>
    </source>
</reference>
<dbReference type="SUPFAM" id="SSF52047">
    <property type="entry name" value="RNI-like"/>
    <property type="match status" value="1"/>
</dbReference>
<evidence type="ECO:0000313" key="3">
    <source>
        <dbReference type="Proteomes" id="UP000001542"/>
    </source>
</evidence>
<dbReference type="KEGG" id="tva:4764010"/>
<accession>A2EMH9</accession>
<dbReference type="VEuPathDB" id="TrichDB:TVAG_067950"/>
<evidence type="ECO:0000313" key="2">
    <source>
        <dbReference type="EMBL" id="EAY06135.1"/>
    </source>
</evidence>
<dbReference type="VEuPathDB" id="TrichDB:TVAGG3_0499280"/>
<dbReference type="PANTHER" id="PTHR24111:SF0">
    <property type="entry name" value="LEUCINE-RICH REPEAT-CONTAINING PROTEIN"/>
    <property type="match status" value="1"/>
</dbReference>
<reference evidence="2" key="1">
    <citation type="submission" date="2006-10" db="EMBL/GenBank/DDBJ databases">
        <authorList>
            <person name="Amadeo P."/>
            <person name="Zhao Q."/>
            <person name="Wortman J."/>
            <person name="Fraser-Liggett C."/>
            <person name="Carlton J."/>
        </authorList>
    </citation>
    <scope>NUCLEOTIDE SEQUENCE</scope>
    <source>
        <strain evidence="2">G3</strain>
    </source>
</reference>